<dbReference type="AlphaFoldDB" id="A0A0C1UQA3"/>
<dbReference type="PROSITE" id="PS00109">
    <property type="entry name" value="PROTEIN_KINASE_TYR"/>
    <property type="match status" value="1"/>
</dbReference>
<sequence>MYSPLPFGTVLQSRYQIVQLLGQGGFGRTYLAQDQGRFNERCAVKEFLPQQGEDHFSSKSTELFQREATILYQIQHPQIPQFRATFEVEGRLFLVQDYVEGPSYRELLNQRRLQNATFSEAEVRQFLQQMLPVLAHIHAKGIIHRDISPDNILLRNQDRLPVLIDFGVVKEVVTRVQLSGQTHHATTVGKPGYAPSEQMQSGRAYPSSDLYALAVTAIVLLSGREPQDIFDDVNLTWYWHDYADVSPGLTQVLDKATSYRPGDRYQTVSEMAQALGTVGNFAAARPQPPFTPAAAPASQVRTVAVGRSPQSTTMAGPESPQTYRPSTPAVLEEDEGSIWENPLAIGALALGLALVAGLGGWGLVTTLNRAPSNQPDVPEIEIDPDRPTTPPTTPTPEPEPEPPTEPVEYTQNLDIRAGDSTTVEGSLKANETVNYIVAGREGETLLAQLEGEGVLMTVLAPNGNPPDRQARRVLGWTGTLEFTGNYTVQLRPVEGVEQSDYRLNVSLEANDSETPTEPEEPETPTEPEEPETPDEPEIISEQRVRFPSGQNTTLVANSAGPGRIRRYVISLREGEVLEIRVARSSAPTTFSVQLPTGDPLVSGVELWEDAAPVGGDYAVDVTATGESEFTLQFVKN</sequence>
<reference evidence="11" key="2">
    <citation type="journal article" date="2015" name="Genome Announc.">
        <title>Draft Genome Sequence of Filamentous Marine Cyanobacterium Lyngbya confervoides Strain BDU141951.</title>
        <authorList>
            <person name="Chandrababunaidu M.M."/>
            <person name="Sen D."/>
            <person name="Tripathy S."/>
        </authorList>
    </citation>
    <scope>NUCLEOTIDE SEQUENCE</scope>
    <source>
        <strain evidence="11">BDU141951</strain>
    </source>
</reference>
<dbReference type="EC" id="2.7.11.1" evidence="1"/>
<dbReference type="InterPro" id="IPR011009">
    <property type="entry name" value="Kinase-like_dom_sf"/>
</dbReference>
<reference evidence="11" key="1">
    <citation type="submission" date="2014-11" db="EMBL/GenBank/DDBJ databases">
        <authorList>
            <person name="Malar M.C."/>
            <person name="Sen D."/>
            <person name="Tripathy S."/>
        </authorList>
    </citation>
    <scope>NUCLEOTIDE SEQUENCE</scope>
    <source>
        <strain evidence="11">BDU141951</strain>
    </source>
</reference>
<evidence type="ECO:0000256" key="6">
    <source>
        <dbReference type="ARBA" id="ARBA00022840"/>
    </source>
</evidence>
<feature type="compositionally biased region" description="Pro residues" evidence="9">
    <location>
        <begin position="387"/>
        <end position="405"/>
    </location>
</feature>
<feature type="compositionally biased region" description="Acidic residues" evidence="9">
    <location>
        <begin position="510"/>
        <end position="535"/>
    </location>
</feature>
<comment type="catalytic activity">
    <reaction evidence="8">
        <text>L-seryl-[protein] + ATP = O-phospho-L-seryl-[protein] + ADP + H(+)</text>
        <dbReference type="Rhea" id="RHEA:17989"/>
        <dbReference type="Rhea" id="RHEA-COMP:9863"/>
        <dbReference type="Rhea" id="RHEA-COMP:11604"/>
        <dbReference type="ChEBI" id="CHEBI:15378"/>
        <dbReference type="ChEBI" id="CHEBI:29999"/>
        <dbReference type="ChEBI" id="CHEBI:30616"/>
        <dbReference type="ChEBI" id="CHEBI:83421"/>
        <dbReference type="ChEBI" id="CHEBI:456216"/>
        <dbReference type="EC" id="2.7.11.1"/>
    </reaction>
</comment>
<evidence type="ECO:0000256" key="4">
    <source>
        <dbReference type="ARBA" id="ARBA00022741"/>
    </source>
</evidence>
<evidence type="ECO:0000256" key="3">
    <source>
        <dbReference type="ARBA" id="ARBA00022679"/>
    </source>
</evidence>
<name>A0A0C1UQA3_9CYAN</name>
<keyword evidence="3" id="KW-0808">Transferase</keyword>
<dbReference type="PANTHER" id="PTHR24363">
    <property type="entry name" value="SERINE/THREONINE PROTEIN KINASE"/>
    <property type="match status" value="1"/>
</dbReference>
<proteinExistence type="predicted"/>
<feature type="region of interest" description="Disordered" evidence="9">
    <location>
        <begin position="368"/>
        <end position="407"/>
    </location>
</feature>
<keyword evidence="2 11" id="KW-0723">Serine/threonine-protein kinase</keyword>
<comment type="catalytic activity">
    <reaction evidence="7">
        <text>L-threonyl-[protein] + ATP = O-phospho-L-threonyl-[protein] + ADP + H(+)</text>
        <dbReference type="Rhea" id="RHEA:46608"/>
        <dbReference type="Rhea" id="RHEA-COMP:11060"/>
        <dbReference type="Rhea" id="RHEA-COMP:11605"/>
        <dbReference type="ChEBI" id="CHEBI:15378"/>
        <dbReference type="ChEBI" id="CHEBI:30013"/>
        <dbReference type="ChEBI" id="CHEBI:30616"/>
        <dbReference type="ChEBI" id="CHEBI:61977"/>
        <dbReference type="ChEBI" id="CHEBI:456216"/>
        <dbReference type="EC" id="2.7.11.1"/>
    </reaction>
</comment>
<evidence type="ECO:0000256" key="8">
    <source>
        <dbReference type="ARBA" id="ARBA00048679"/>
    </source>
</evidence>
<organism evidence="11">
    <name type="scientific">Lyngbya confervoides BDU141951</name>
    <dbReference type="NCBI Taxonomy" id="1574623"/>
    <lineage>
        <taxon>Bacteria</taxon>
        <taxon>Bacillati</taxon>
        <taxon>Cyanobacteriota</taxon>
        <taxon>Cyanophyceae</taxon>
        <taxon>Oscillatoriophycideae</taxon>
        <taxon>Oscillatoriales</taxon>
        <taxon>Microcoleaceae</taxon>
        <taxon>Lyngbya</taxon>
    </lineage>
</organism>
<dbReference type="SUPFAM" id="SSF56112">
    <property type="entry name" value="Protein kinase-like (PK-like)"/>
    <property type="match status" value="1"/>
</dbReference>
<dbReference type="Gene3D" id="1.10.510.10">
    <property type="entry name" value="Transferase(Phosphotransferase) domain 1"/>
    <property type="match status" value="1"/>
</dbReference>
<dbReference type="Gene3D" id="3.30.200.20">
    <property type="entry name" value="Phosphorylase Kinase, domain 1"/>
    <property type="match status" value="1"/>
</dbReference>
<keyword evidence="5 11" id="KW-0418">Kinase</keyword>
<dbReference type="InterPro" id="IPR008266">
    <property type="entry name" value="Tyr_kinase_AS"/>
</dbReference>
<gene>
    <name evidence="11" type="ORF">QQ91_011985</name>
</gene>
<accession>A0A0C1UQA3</accession>
<evidence type="ECO:0000256" key="9">
    <source>
        <dbReference type="SAM" id="MobiDB-lite"/>
    </source>
</evidence>
<dbReference type="PROSITE" id="PS00107">
    <property type="entry name" value="PROTEIN_KINASE_ATP"/>
    <property type="match status" value="1"/>
</dbReference>
<evidence type="ECO:0000256" key="2">
    <source>
        <dbReference type="ARBA" id="ARBA00022527"/>
    </source>
</evidence>
<dbReference type="InterPro" id="IPR000719">
    <property type="entry name" value="Prot_kinase_dom"/>
</dbReference>
<dbReference type="EMBL" id="JTHE02000003">
    <property type="protein sequence ID" value="NEV67835.1"/>
    <property type="molecule type" value="Genomic_DNA"/>
</dbReference>
<feature type="compositionally biased region" description="Polar residues" evidence="9">
    <location>
        <begin position="308"/>
        <end position="325"/>
    </location>
</feature>
<keyword evidence="4" id="KW-0547">Nucleotide-binding</keyword>
<evidence type="ECO:0000256" key="5">
    <source>
        <dbReference type="ARBA" id="ARBA00022777"/>
    </source>
</evidence>
<feature type="region of interest" description="Disordered" evidence="9">
    <location>
        <begin position="507"/>
        <end position="535"/>
    </location>
</feature>
<evidence type="ECO:0000256" key="1">
    <source>
        <dbReference type="ARBA" id="ARBA00012513"/>
    </source>
</evidence>
<feature type="region of interest" description="Disordered" evidence="9">
    <location>
        <begin position="308"/>
        <end position="327"/>
    </location>
</feature>
<dbReference type="Gene3D" id="2.60.120.380">
    <property type="match status" value="2"/>
</dbReference>
<protein>
    <recommendedName>
        <fullName evidence="1">non-specific serine/threonine protein kinase</fullName>
        <ecNumber evidence="1">2.7.11.1</ecNumber>
    </recommendedName>
</protein>
<dbReference type="GO" id="GO:0005524">
    <property type="term" value="F:ATP binding"/>
    <property type="evidence" value="ECO:0007669"/>
    <property type="project" value="UniProtKB-UniRule"/>
</dbReference>
<dbReference type="InterPro" id="IPR017441">
    <property type="entry name" value="Protein_kinase_ATP_BS"/>
</dbReference>
<feature type="domain" description="Protein kinase" evidence="10">
    <location>
        <begin position="15"/>
        <end position="290"/>
    </location>
</feature>
<dbReference type="PROSITE" id="PS50011">
    <property type="entry name" value="PROTEIN_KINASE_DOM"/>
    <property type="match status" value="1"/>
</dbReference>
<comment type="caution">
    <text evidence="11">The sequence shown here is derived from an EMBL/GenBank/DDBJ whole genome shotgun (WGS) entry which is preliminary data.</text>
</comment>
<keyword evidence="6" id="KW-0067">ATP-binding</keyword>
<dbReference type="GO" id="GO:0004674">
    <property type="term" value="F:protein serine/threonine kinase activity"/>
    <property type="evidence" value="ECO:0007669"/>
    <property type="project" value="UniProtKB-KW"/>
</dbReference>
<evidence type="ECO:0000313" key="11">
    <source>
        <dbReference type="EMBL" id="NEV67835.1"/>
    </source>
</evidence>
<dbReference type="CDD" id="cd14014">
    <property type="entry name" value="STKc_PknB_like"/>
    <property type="match status" value="1"/>
</dbReference>
<evidence type="ECO:0000256" key="7">
    <source>
        <dbReference type="ARBA" id="ARBA00047899"/>
    </source>
</evidence>
<reference evidence="11" key="3">
    <citation type="submission" date="2020-02" db="EMBL/GenBank/DDBJ databases">
        <authorList>
            <person name="Sarangi A.N."/>
            <person name="Ghosh S."/>
            <person name="Mukherjee M."/>
            <person name="Tripathy S."/>
        </authorList>
    </citation>
    <scope>NUCLEOTIDE SEQUENCE</scope>
    <source>
        <strain evidence="11">BDU141951</strain>
    </source>
</reference>
<dbReference type="Pfam" id="PF00069">
    <property type="entry name" value="Pkinase"/>
    <property type="match status" value="1"/>
</dbReference>
<evidence type="ECO:0000259" key="10">
    <source>
        <dbReference type="PROSITE" id="PS50011"/>
    </source>
</evidence>
<dbReference type="PANTHER" id="PTHR24363:SF0">
    <property type="entry name" value="SERINE_THREONINE KINASE LIKE DOMAIN CONTAINING 1"/>
    <property type="match status" value="1"/>
</dbReference>